<evidence type="ECO:0000256" key="1">
    <source>
        <dbReference type="SAM" id="SignalP"/>
    </source>
</evidence>
<protein>
    <submittedName>
        <fullName evidence="3">Uncharacterized protein</fullName>
    </submittedName>
</protein>
<dbReference type="Proteomes" id="UP000078237">
    <property type="component" value="Unassembled WGS sequence"/>
</dbReference>
<evidence type="ECO:0000313" key="3">
    <source>
        <dbReference type="EMBL" id="KXX83184.1"/>
    </source>
</evidence>
<accession>A0A175WK12</accession>
<keyword evidence="1" id="KW-0732">Signal</keyword>
<name>A0A175WK12_9PEZI</name>
<dbReference type="AlphaFoldDB" id="A0A175WK12"/>
<dbReference type="EMBL" id="LCTW02000002">
    <property type="protein sequence ID" value="KXX83184.1"/>
    <property type="molecule type" value="Genomic_DNA"/>
</dbReference>
<reference evidence="3" key="2">
    <citation type="submission" date="2015-06" db="EMBL/GenBank/DDBJ databases">
        <authorList>
            <person name="Hoefler B.C."/>
            <person name="Straight P.D."/>
        </authorList>
    </citation>
    <scope>NUCLEOTIDE SEQUENCE [LARGE SCALE GENOMIC DNA]</scope>
    <source>
        <strain evidence="3">Mm55</strain>
    </source>
</reference>
<reference evidence="4" key="1">
    <citation type="submission" date="2015-06" db="EMBL/GenBank/DDBJ databases">
        <authorList>
            <person name="van de Sande W.W.J."/>
        </authorList>
    </citation>
    <scope>NUCLEOTIDE SEQUENCE [LARGE SCALE GENOMIC DNA]</scope>
    <source>
        <strain evidence="4">mm55</strain>
    </source>
</reference>
<gene>
    <name evidence="3" type="ORF">MMYC01_200179</name>
    <name evidence="2" type="ORF">MMYC01_206805</name>
</gene>
<comment type="caution">
    <text evidence="3">The sequence shown here is derived from an EMBL/GenBank/DDBJ whole genome shotgun (WGS) entry which is preliminary data.</text>
</comment>
<sequence>MTWVQVAALAFLAVGLATPVRHPSQGHAICLKSYEAKYDELHWEEPVETGNPIPNDYKGLDYNIFQVDQFDGFMNPASGSQYAMAFGGSGNISVHDTYGFHPNAV</sequence>
<evidence type="ECO:0000313" key="2">
    <source>
        <dbReference type="EMBL" id="KXX76425.1"/>
    </source>
</evidence>
<feature type="signal peptide" evidence="1">
    <location>
        <begin position="1"/>
        <end position="17"/>
    </location>
</feature>
<feature type="chain" id="PRO_5014046069" evidence="1">
    <location>
        <begin position="18"/>
        <end position="105"/>
    </location>
</feature>
<dbReference type="EMBL" id="LCTW02000211">
    <property type="protein sequence ID" value="KXX76425.1"/>
    <property type="molecule type" value="Genomic_DNA"/>
</dbReference>
<evidence type="ECO:0000313" key="4">
    <source>
        <dbReference type="Proteomes" id="UP000078237"/>
    </source>
</evidence>
<organism evidence="3 4">
    <name type="scientific">Madurella mycetomatis</name>
    <dbReference type="NCBI Taxonomy" id="100816"/>
    <lineage>
        <taxon>Eukaryota</taxon>
        <taxon>Fungi</taxon>
        <taxon>Dikarya</taxon>
        <taxon>Ascomycota</taxon>
        <taxon>Pezizomycotina</taxon>
        <taxon>Sordariomycetes</taxon>
        <taxon>Sordariomycetidae</taxon>
        <taxon>Sordariales</taxon>
        <taxon>Sordariales incertae sedis</taxon>
        <taxon>Madurella</taxon>
    </lineage>
</organism>
<reference evidence="3 4" key="3">
    <citation type="submission" date="2016-01" db="EMBL/GenBank/DDBJ databases">
        <title>Madurella mycetomatis genome sequencing.</title>
        <authorList>
            <person name="Van De Sande W."/>
        </authorList>
    </citation>
    <scope>NUCLEOTIDE SEQUENCE [LARGE SCALE GENOMIC DNA]</scope>
    <source>
        <strain evidence="3">Mm55</strain>
        <strain evidence="4">mm55</strain>
    </source>
</reference>
<proteinExistence type="predicted"/>
<keyword evidence="4" id="KW-1185">Reference proteome</keyword>
<dbReference type="STRING" id="100816.A0A175WK12"/>
<dbReference type="VEuPathDB" id="FungiDB:MMYC01_200179"/>
<dbReference type="OrthoDB" id="3861746at2759"/>
<dbReference type="VEuPathDB" id="FungiDB:MMYC01_206805"/>